<evidence type="ECO:0000259" key="8">
    <source>
        <dbReference type="SMART" id="SM00829"/>
    </source>
</evidence>
<dbReference type="Pfam" id="PF00107">
    <property type="entry name" value="ADH_zinc_N"/>
    <property type="match status" value="1"/>
</dbReference>
<evidence type="ECO:0000313" key="9">
    <source>
        <dbReference type="EMBL" id="SZX73507.1"/>
    </source>
</evidence>
<evidence type="ECO:0000313" key="10">
    <source>
        <dbReference type="Proteomes" id="UP000256970"/>
    </source>
</evidence>
<evidence type="ECO:0000256" key="4">
    <source>
        <dbReference type="ARBA" id="ARBA00022833"/>
    </source>
</evidence>
<feature type="domain" description="Enoyl reductase (ER)" evidence="8">
    <location>
        <begin position="14"/>
        <end position="368"/>
    </location>
</feature>
<dbReference type="PANTHER" id="PTHR43161:SF9">
    <property type="entry name" value="SORBITOL DEHYDROGENASE"/>
    <property type="match status" value="1"/>
</dbReference>
<dbReference type="Gene3D" id="3.90.180.10">
    <property type="entry name" value="Medium-chain alcohol dehydrogenases, catalytic domain"/>
    <property type="match status" value="1"/>
</dbReference>
<dbReference type="Pfam" id="PF08240">
    <property type="entry name" value="ADH_N"/>
    <property type="match status" value="1"/>
</dbReference>
<dbReference type="PROSITE" id="PS00059">
    <property type="entry name" value="ADH_ZINC"/>
    <property type="match status" value="1"/>
</dbReference>
<comment type="similarity">
    <text evidence="2 7">Belongs to the zinc-containing alcohol dehydrogenase family.</text>
</comment>
<accession>A0A383W773</accession>
<dbReference type="InterPro" id="IPR011032">
    <property type="entry name" value="GroES-like_sf"/>
</dbReference>
<dbReference type="InterPro" id="IPR020843">
    <property type="entry name" value="ER"/>
</dbReference>
<dbReference type="CDD" id="cd05285">
    <property type="entry name" value="sorbitol_DH"/>
    <property type="match status" value="1"/>
</dbReference>
<dbReference type="SMART" id="SM00829">
    <property type="entry name" value="PKS_ER"/>
    <property type="match status" value="1"/>
</dbReference>
<dbReference type="SUPFAM" id="SSF51735">
    <property type="entry name" value="NAD(P)-binding Rossmann-fold domains"/>
    <property type="match status" value="1"/>
</dbReference>
<dbReference type="InterPro" id="IPR013149">
    <property type="entry name" value="ADH-like_C"/>
</dbReference>
<protein>
    <recommendedName>
        <fullName evidence="8">Enoyl reductase (ER) domain-containing protein</fullName>
    </recommendedName>
</protein>
<evidence type="ECO:0000256" key="7">
    <source>
        <dbReference type="RuleBase" id="RU361277"/>
    </source>
</evidence>
<name>A0A383W773_TETOB</name>
<dbReference type="GO" id="GO:0016616">
    <property type="term" value="F:oxidoreductase activity, acting on the CH-OH group of donors, NAD or NADP as acceptor"/>
    <property type="evidence" value="ECO:0007669"/>
    <property type="project" value="InterPro"/>
</dbReference>
<dbReference type="SUPFAM" id="SSF50129">
    <property type="entry name" value="GroES-like"/>
    <property type="match status" value="1"/>
</dbReference>
<dbReference type="InterPro" id="IPR002328">
    <property type="entry name" value="ADH_Zn_CS"/>
</dbReference>
<organism evidence="9 10">
    <name type="scientific">Tetradesmus obliquus</name>
    <name type="common">Green alga</name>
    <name type="synonym">Acutodesmus obliquus</name>
    <dbReference type="NCBI Taxonomy" id="3088"/>
    <lineage>
        <taxon>Eukaryota</taxon>
        <taxon>Viridiplantae</taxon>
        <taxon>Chlorophyta</taxon>
        <taxon>core chlorophytes</taxon>
        <taxon>Chlorophyceae</taxon>
        <taxon>CS clade</taxon>
        <taxon>Sphaeropleales</taxon>
        <taxon>Scenedesmaceae</taxon>
        <taxon>Tetradesmus</taxon>
    </lineage>
</organism>
<gene>
    <name evidence="9" type="ORF">BQ4739_LOCUS13773</name>
</gene>
<dbReference type="STRING" id="3088.A0A383W773"/>
<reference evidence="9 10" key="1">
    <citation type="submission" date="2016-10" db="EMBL/GenBank/DDBJ databases">
        <authorList>
            <person name="Cai Z."/>
        </authorList>
    </citation>
    <scope>NUCLEOTIDE SEQUENCE [LARGE SCALE GENOMIC DNA]</scope>
</reference>
<dbReference type="Gene3D" id="3.40.50.720">
    <property type="entry name" value="NAD(P)-binding Rossmann-like Domain"/>
    <property type="match status" value="1"/>
</dbReference>
<keyword evidence="3 7" id="KW-0479">Metal-binding</keyword>
<dbReference type="AlphaFoldDB" id="A0A383W773"/>
<keyword evidence="5" id="KW-0560">Oxidoreductase</keyword>
<dbReference type="FunFam" id="3.40.50.720:FF:000068">
    <property type="entry name" value="Sorbitol dehydrogenase"/>
    <property type="match status" value="1"/>
</dbReference>
<dbReference type="PANTHER" id="PTHR43161">
    <property type="entry name" value="SORBITOL DEHYDROGENASE"/>
    <property type="match status" value="1"/>
</dbReference>
<comment type="cofactor">
    <cofactor evidence="1 7">
        <name>Zn(2+)</name>
        <dbReference type="ChEBI" id="CHEBI:29105"/>
    </cofactor>
</comment>
<evidence type="ECO:0000256" key="6">
    <source>
        <dbReference type="ARBA" id="ARBA00023027"/>
    </source>
</evidence>
<dbReference type="EMBL" id="FNXT01001193">
    <property type="protein sequence ID" value="SZX73507.1"/>
    <property type="molecule type" value="Genomic_DNA"/>
</dbReference>
<evidence type="ECO:0000256" key="2">
    <source>
        <dbReference type="ARBA" id="ARBA00008072"/>
    </source>
</evidence>
<proteinExistence type="inferred from homology"/>
<dbReference type="InterPro" id="IPR045306">
    <property type="entry name" value="SDH-like"/>
</dbReference>
<dbReference type="Proteomes" id="UP000256970">
    <property type="component" value="Unassembled WGS sequence"/>
</dbReference>
<evidence type="ECO:0000256" key="3">
    <source>
        <dbReference type="ARBA" id="ARBA00022723"/>
    </source>
</evidence>
<keyword evidence="4 7" id="KW-0862">Zinc</keyword>
<dbReference type="InterPro" id="IPR013154">
    <property type="entry name" value="ADH-like_N"/>
</dbReference>
<keyword evidence="6" id="KW-0520">NAD</keyword>
<keyword evidence="10" id="KW-1185">Reference proteome</keyword>
<dbReference type="InterPro" id="IPR036291">
    <property type="entry name" value="NAD(P)-bd_dom_sf"/>
</dbReference>
<evidence type="ECO:0000256" key="1">
    <source>
        <dbReference type="ARBA" id="ARBA00001947"/>
    </source>
</evidence>
<sequence length="388" mass="40927">MADPDSNTAAVLYGINDLRVHQWELPKELAAGHVRVQMSNVGICGSDVHYLQHGRIGDFVVDAPMVIGHESSGVVAAVGPGVTRLAVGDRVALEPGAPCWHCKAAREGRYNLDPDIQFFATPPVHGSLASFVDHPAELCYKLPASVTLEEGAMCEPLSVGVHACRRAQVQPGKSVAVLGAGPIGLVVLMCAHAFGADHVVITDVRQSCLDFAAQHYAATTLLTTPQQTPSDLAQQLQHTLAAAAAGADPTPAAATAAGVQPDIVIDCVGVQQTLEAAVRAVAPGGKIVLVGMGSEQLQLPATLLTCKEVDLLGSFRYCNTYPLCISLIASKRVHVAPMITHRFPFSAAGVAEGFDTAARAAQTGAIKVMFDLQQQQQQQEEEEEVREQ</sequence>
<dbReference type="GO" id="GO:0008270">
    <property type="term" value="F:zinc ion binding"/>
    <property type="evidence" value="ECO:0007669"/>
    <property type="project" value="InterPro"/>
</dbReference>
<evidence type="ECO:0000256" key="5">
    <source>
        <dbReference type="ARBA" id="ARBA00023002"/>
    </source>
</evidence>